<feature type="compositionally biased region" description="Polar residues" evidence="1">
    <location>
        <begin position="259"/>
        <end position="268"/>
    </location>
</feature>
<evidence type="ECO:0000313" key="4">
    <source>
        <dbReference type="Proteomes" id="UP001224775"/>
    </source>
</evidence>
<feature type="signal peptide" evidence="2">
    <location>
        <begin position="1"/>
        <end position="27"/>
    </location>
</feature>
<feature type="region of interest" description="Disordered" evidence="1">
    <location>
        <begin position="251"/>
        <end position="272"/>
    </location>
</feature>
<evidence type="ECO:0000313" key="3">
    <source>
        <dbReference type="EMBL" id="KAK1744310.1"/>
    </source>
</evidence>
<feature type="region of interest" description="Disordered" evidence="1">
    <location>
        <begin position="515"/>
        <end position="892"/>
    </location>
</feature>
<dbReference type="Gene3D" id="1.10.260.100">
    <property type="match status" value="1"/>
</dbReference>
<feature type="region of interest" description="Disordered" evidence="1">
    <location>
        <begin position="486"/>
        <end position="505"/>
    </location>
</feature>
<protein>
    <recommendedName>
        <fullName evidence="5">SAP domain-containing protein</fullName>
    </recommendedName>
</protein>
<feature type="compositionally biased region" description="Basic and acidic residues" evidence="1">
    <location>
        <begin position="807"/>
        <end position="820"/>
    </location>
</feature>
<feature type="compositionally biased region" description="Polar residues" evidence="1">
    <location>
        <begin position="672"/>
        <end position="682"/>
    </location>
</feature>
<feature type="compositionally biased region" description="Polar residues" evidence="1">
    <location>
        <begin position="830"/>
        <end position="847"/>
    </location>
</feature>
<evidence type="ECO:0008006" key="5">
    <source>
        <dbReference type="Google" id="ProtNLM"/>
    </source>
</evidence>
<comment type="caution">
    <text evidence="3">The sequence shown here is derived from an EMBL/GenBank/DDBJ whole genome shotgun (WGS) entry which is preliminary data.</text>
</comment>
<dbReference type="AlphaFoldDB" id="A0AAD8YF51"/>
<feature type="compositionally biased region" description="Polar residues" evidence="1">
    <location>
        <begin position="164"/>
        <end position="173"/>
    </location>
</feature>
<organism evidence="3 4">
    <name type="scientific">Skeletonema marinoi</name>
    <dbReference type="NCBI Taxonomy" id="267567"/>
    <lineage>
        <taxon>Eukaryota</taxon>
        <taxon>Sar</taxon>
        <taxon>Stramenopiles</taxon>
        <taxon>Ochrophyta</taxon>
        <taxon>Bacillariophyta</taxon>
        <taxon>Coscinodiscophyceae</taxon>
        <taxon>Thalassiosirophycidae</taxon>
        <taxon>Thalassiosirales</taxon>
        <taxon>Skeletonemataceae</taxon>
        <taxon>Skeletonema</taxon>
        <taxon>Skeletonema marinoi-dohrnii complex</taxon>
    </lineage>
</organism>
<feature type="compositionally biased region" description="Pro residues" evidence="1">
    <location>
        <begin position="772"/>
        <end position="781"/>
    </location>
</feature>
<feature type="compositionally biased region" description="Basic and acidic residues" evidence="1">
    <location>
        <begin position="782"/>
        <end position="795"/>
    </location>
</feature>
<feature type="compositionally biased region" description="Basic residues" evidence="1">
    <location>
        <begin position="642"/>
        <end position="654"/>
    </location>
</feature>
<gene>
    <name evidence="3" type="ORF">QTG54_004843</name>
</gene>
<name>A0AAD8YF51_9STRA</name>
<feature type="compositionally biased region" description="Low complexity" evidence="1">
    <location>
        <begin position="354"/>
        <end position="363"/>
    </location>
</feature>
<reference evidence="3" key="1">
    <citation type="submission" date="2023-06" db="EMBL/GenBank/DDBJ databases">
        <title>Survivors Of The Sea: Transcriptome response of Skeletonema marinoi to long-term dormancy.</title>
        <authorList>
            <person name="Pinder M.I.M."/>
            <person name="Kourtchenko O."/>
            <person name="Robertson E.K."/>
            <person name="Larsson T."/>
            <person name="Maumus F."/>
            <person name="Osuna-Cruz C.M."/>
            <person name="Vancaester E."/>
            <person name="Stenow R."/>
            <person name="Vandepoele K."/>
            <person name="Ploug H."/>
            <person name="Bruchert V."/>
            <person name="Godhe A."/>
            <person name="Topel M."/>
        </authorList>
    </citation>
    <scope>NUCLEOTIDE SEQUENCE</scope>
    <source>
        <strain evidence="3">R05AC</strain>
    </source>
</reference>
<keyword evidence="2" id="KW-0732">Signal</keyword>
<feature type="compositionally biased region" description="Polar residues" evidence="1">
    <location>
        <begin position="697"/>
        <end position="716"/>
    </location>
</feature>
<dbReference type="EMBL" id="JATAAI010000007">
    <property type="protein sequence ID" value="KAK1744310.1"/>
    <property type="molecule type" value="Genomic_DNA"/>
</dbReference>
<accession>A0AAD8YF51</accession>
<feature type="region of interest" description="Disordered" evidence="1">
    <location>
        <begin position="147"/>
        <end position="188"/>
    </location>
</feature>
<evidence type="ECO:0000256" key="1">
    <source>
        <dbReference type="SAM" id="MobiDB-lite"/>
    </source>
</evidence>
<sequence>MHSIVVVLAVSSSIAVISGSLFRGASALFVHAPNTPTLRSRRTLALVPPKRSLHNQNIPRSQSIIQSRTVLQIKLRDFMDDGKKKNDPDSFDISNLDRRTQLSHQLLTKSTPEIKRELEYTYGISTVGLRGRDKLISALVDARLKGSSQNAGVAGSPGVKSAPPQRTTATSPTKDFRQININHGPDMETMGVGEIQRELKLYGVNVDAFVEKRELMDALKRERQLRAPTSARPKNTEVVVIPGVGNVSGAGSDSRRVVATNSGNQSTNDPDKQREFRIAYEFENIQTSLPDPLDILTELESQYSISTKYFSGAKEMAYALAVARVDALIESERRGKGQGSVIGENLGNDEPISRNRNNNMNYSSNFVSPTSEELVAMEYENLQSWDQSDLAAELENQYGIPAKHFLGKKEMAYALAVERVEQAANEGGFIVDDDDDDDDDYYEQEEEEDEVAFDSYFQSAQEGWNTATDGNYGNNYDMFRMLEEEMREEEEQNRLRQMAANDPRSTDEFISAQNKNTHLADMANGKKSGRQSYSPNRTPLSSEQPSPQRQRQRQQNVGRGTVMGGRANNAHNTESRPLSAVAREADEKRKARAKRSTPLSDILKGAEEKQKVRSRRVSTPLSDILKGQQTGRRRSGNDPYKPRNKPPPRPKVKSTGRFDGSFTVGDPFNAYNRASSRRTGSQMPFEPTPFTAPGSRNAAQGTSSRPPRKTSFSRSQKPYEPTFTPPRKHDTTNMPPPPKSSRQNSRKFNIKDGPDFSQPFVGSQVWVNENVPPSPPLQVEPPPRDPNYKTPERPFEPTPFSTFQPHSVRDDRPPNRREQFRAPPPPPSPKTNNYQSPPSSGQKQTYKSNRDGSSPFDKFKDAFNNVTGRSKPKEDKDIFNDSEGQEGFKSGNVEVLTGDEYVSNGANKWQQQKSGAVIIDAIIDDGQEESSSSEMYDQTNMFADAWKGGPQSKSTEPANANGDNNFTEETDMSDAIRRAHELLADDPKLRYMATIAQSNPKVKEAVEACMGNPSAFGQYLADPDIGPILEAMRKSI</sequence>
<dbReference type="Proteomes" id="UP001224775">
    <property type="component" value="Unassembled WGS sequence"/>
</dbReference>
<feature type="region of interest" description="Disordered" evidence="1">
    <location>
        <begin position="336"/>
        <end position="363"/>
    </location>
</feature>
<keyword evidence="4" id="KW-1185">Reference proteome</keyword>
<proteinExistence type="predicted"/>
<feature type="compositionally biased region" description="Low complexity" evidence="1">
    <location>
        <begin position="539"/>
        <end position="555"/>
    </location>
</feature>
<evidence type="ECO:0000256" key="2">
    <source>
        <dbReference type="SAM" id="SignalP"/>
    </source>
</evidence>
<feature type="chain" id="PRO_5042090346" description="SAP domain-containing protein" evidence="2">
    <location>
        <begin position="28"/>
        <end position="1036"/>
    </location>
</feature>